<dbReference type="CDD" id="cd01949">
    <property type="entry name" value="GGDEF"/>
    <property type="match status" value="1"/>
</dbReference>
<dbReference type="EMBL" id="JADZGI010000002">
    <property type="protein sequence ID" value="MBH0114142.1"/>
    <property type="molecule type" value="Genomic_DNA"/>
</dbReference>
<dbReference type="InterPro" id="IPR035965">
    <property type="entry name" value="PAS-like_dom_sf"/>
</dbReference>
<feature type="domain" description="PAC" evidence="10">
    <location>
        <begin position="373"/>
        <end position="425"/>
    </location>
</feature>
<comment type="subcellular location">
    <subcellularLocation>
        <location evidence="1">Cell membrane</location>
        <topology evidence="1">Multi-pass membrane protein</topology>
    </subcellularLocation>
</comment>
<dbReference type="SMART" id="SM00267">
    <property type="entry name" value="GGDEF"/>
    <property type="match status" value="1"/>
</dbReference>
<dbReference type="InterPro" id="IPR043128">
    <property type="entry name" value="Rev_trsase/Diguanyl_cyclase"/>
</dbReference>
<feature type="transmembrane region" description="Helical" evidence="8">
    <location>
        <begin position="85"/>
        <end position="104"/>
    </location>
</feature>
<evidence type="ECO:0000259" key="11">
    <source>
        <dbReference type="PROSITE" id="PS50887"/>
    </source>
</evidence>
<dbReference type="NCBIfam" id="TIGR00254">
    <property type="entry name" value="GGDEF"/>
    <property type="match status" value="1"/>
</dbReference>
<evidence type="ECO:0000313" key="13">
    <source>
        <dbReference type="Proteomes" id="UP000617634"/>
    </source>
</evidence>
<feature type="transmembrane region" description="Helical" evidence="8">
    <location>
        <begin position="38"/>
        <end position="55"/>
    </location>
</feature>
<feature type="domain" description="GGDEF" evidence="11">
    <location>
        <begin position="471"/>
        <end position="601"/>
    </location>
</feature>
<feature type="transmembrane region" description="Helical" evidence="8">
    <location>
        <begin position="147"/>
        <end position="169"/>
    </location>
</feature>
<evidence type="ECO:0000259" key="9">
    <source>
        <dbReference type="PROSITE" id="PS50112"/>
    </source>
</evidence>
<evidence type="ECO:0000313" key="12">
    <source>
        <dbReference type="EMBL" id="MBH0114142.1"/>
    </source>
</evidence>
<evidence type="ECO:0000256" key="7">
    <source>
        <dbReference type="ARBA" id="ARBA00034247"/>
    </source>
</evidence>
<sequence length="601" mass="64700">MRSRLRTDYTPAVWSILAGVVYFTLAILALLLTEGVDGTASVWPSSGVAIAALLLAQRRQRLWLLAIIALASLGANLFSGMTPGLSVAFTAANVIEAFIGYIAIRHINRRGETIYNLHSVIEFCFAAILTASASGVLAVLLSGSAPGLMLVSWITTVALGIMIVVPLVLNLANGLHAIPDVPLSTWAKSLAVLAIVGLVAYVSFHQTAFPLLFLPLLAVTTATYLLGPNGASCSILMIAAIGSAETIAGHGPIHLMRVNSAEAHVLMLQTYLFALLLAALPLAALLNTRDRSLAHISRSKRWLEMAESFAHVGHWRLDLLLQEVFWSDEVFRIHGLEVGDNVALANAVDFYHPEDRARVNECLARAISQIEPFRLEARIIRRDGEVRYVASRGEIEFGADGKPLAIFGIFQDITERTLATMKLANARELAEQQADLAMILAQTDPLTGIANRRSTLAVLDEAVKSACDNGTPLSVAILDIDHFKSINDRFGHGVGDEVIKTVARKCTAFIRTSDSAGRIGGEEFVLVLPGAGPDIAEVVGERVRQSIEEHCWGDQGPQQVTASIGLATFRAGMSAEVLLEQADKALYRAKSDGRNLLRIAA</sequence>
<evidence type="ECO:0000256" key="1">
    <source>
        <dbReference type="ARBA" id="ARBA00004651"/>
    </source>
</evidence>
<evidence type="ECO:0000259" key="10">
    <source>
        <dbReference type="PROSITE" id="PS50113"/>
    </source>
</evidence>
<dbReference type="PROSITE" id="PS50112">
    <property type="entry name" value="PAS"/>
    <property type="match status" value="1"/>
</dbReference>
<comment type="catalytic activity">
    <reaction evidence="7">
        <text>2 GTP = 3',3'-c-di-GMP + 2 diphosphate</text>
        <dbReference type="Rhea" id="RHEA:24898"/>
        <dbReference type="ChEBI" id="CHEBI:33019"/>
        <dbReference type="ChEBI" id="CHEBI:37565"/>
        <dbReference type="ChEBI" id="CHEBI:58805"/>
        <dbReference type="EC" id="2.7.7.65"/>
    </reaction>
</comment>
<feature type="transmembrane region" description="Helical" evidence="8">
    <location>
        <begin position="12"/>
        <end position="32"/>
    </location>
</feature>
<dbReference type="Gene3D" id="3.30.450.20">
    <property type="entry name" value="PAS domain"/>
    <property type="match status" value="1"/>
</dbReference>
<feature type="domain" description="PAS" evidence="9">
    <location>
        <begin position="324"/>
        <end position="370"/>
    </location>
</feature>
<dbReference type="InterPro" id="IPR001610">
    <property type="entry name" value="PAC"/>
</dbReference>
<dbReference type="Pfam" id="PF05231">
    <property type="entry name" value="MASE1"/>
    <property type="match status" value="1"/>
</dbReference>
<dbReference type="Gene3D" id="2.10.70.100">
    <property type="match status" value="1"/>
</dbReference>
<dbReference type="GO" id="GO:0043709">
    <property type="term" value="P:cell adhesion involved in single-species biofilm formation"/>
    <property type="evidence" value="ECO:0007669"/>
    <property type="project" value="TreeGrafter"/>
</dbReference>
<feature type="transmembrane region" description="Helical" evidence="8">
    <location>
        <begin position="62"/>
        <end position="79"/>
    </location>
</feature>
<keyword evidence="3" id="KW-1003">Cell membrane</keyword>
<feature type="transmembrane region" description="Helical" evidence="8">
    <location>
        <begin position="116"/>
        <end position="141"/>
    </location>
</feature>
<dbReference type="GO" id="GO:0052621">
    <property type="term" value="F:diguanylate cyclase activity"/>
    <property type="evidence" value="ECO:0007669"/>
    <property type="project" value="UniProtKB-EC"/>
</dbReference>
<dbReference type="PANTHER" id="PTHR45138:SF9">
    <property type="entry name" value="DIGUANYLATE CYCLASE DGCM-RELATED"/>
    <property type="match status" value="1"/>
</dbReference>
<protein>
    <recommendedName>
        <fullName evidence="2">diguanylate cyclase</fullName>
        <ecNumber evidence="2">2.7.7.65</ecNumber>
    </recommendedName>
</protein>
<dbReference type="Gene3D" id="3.30.70.270">
    <property type="match status" value="1"/>
</dbReference>
<dbReference type="InterPro" id="IPR000014">
    <property type="entry name" value="PAS"/>
</dbReference>
<dbReference type="InterPro" id="IPR050469">
    <property type="entry name" value="Diguanylate_Cyclase"/>
</dbReference>
<keyword evidence="5 8" id="KW-1133">Transmembrane helix</keyword>
<dbReference type="Pfam" id="PF00990">
    <property type="entry name" value="GGDEF"/>
    <property type="match status" value="1"/>
</dbReference>
<dbReference type="PROSITE" id="PS50887">
    <property type="entry name" value="GGDEF"/>
    <property type="match status" value="1"/>
</dbReference>
<dbReference type="InterPro" id="IPR029787">
    <property type="entry name" value="Nucleotide_cyclase"/>
</dbReference>
<dbReference type="SMART" id="SM00086">
    <property type="entry name" value="PAC"/>
    <property type="match status" value="1"/>
</dbReference>
<proteinExistence type="predicted"/>
<feature type="transmembrane region" description="Helical" evidence="8">
    <location>
        <begin position="181"/>
        <end position="202"/>
    </location>
</feature>
<dbReference type="PROSITE" id="PS50113">
    <property type="entry name" value="PAC"/>
    <property type="match status" value="1"/>
</dbReference>
<dbReference type="NCBIfam" id="TIGR00229">
    <property type="entry name" value="sensory_box"/>
    <property type="match status" value="1"/>
</dbReference>
<dbReference type="Pfam" id="PF08447">
    <property type="entry name" value="PAS_3"/>
    <property type="match status" value="1"/>
</dbReference>
<dbReference type="InterPro" id="IPR000160">
    <property type="entry name" value="GGDEF_dom"/>
</dbReference>
<evidence type="ECO:0000256" key="8">
    <source>
        <dbReference type="SAM" id="Phobius"/>
    </source>
</evidence>
<keyword evidence="4 8" id="KW-0812">Transmembrane</keyword>
<dbReference type="GO" id="GO:0005886">
    <property type="term" value="C:plasma membrane"/>
    <property type="evidence" value="ECO:0007669"/>
    <property type="project" value="UniProtKB-SubCell"/>
</dbReference>
<dbReference type="SUPFAM" id="SSF55073">
    <property type="entry name" value="Nucleotide cyclase"/>
    <property type="match status" value="1"/>
</dbReference>
<dbReference type="InterPro" id="IPR007895">
    <property type="entry name" value="MASE1"/>
</dbReference>
<reference evidence="12" key="1">
    <citation type="submission" date="2020-11" db="EMBL/GenBank/DDBJ databases">
        <title>Novosphingobium aureum sp. nov., a marine bacterium isolated from sediment of a salt flat.</title>
        <authorList>
            <person name="Yoo Y."/>
            <person name="Kim J.-J."/>
        </authorList>
    </citation>
    <scope>NUCLEOTIDE SEQUENCE</scope>
    <source>
        <strain evidence="12">YJ-S2-02</strain>
    </source>
</reference>
<dbReference type="AlphaFoldDB" id="A0A931MLK2"/>
<evidence type="ECO:0000256" key="3">
    <source>
        <dbReference type="ARBA" id="ARBA00022475"/>
    </source>
</evidence>
<dbReference type="FunFam" id="3.30.70.270:FF:000001">
    <property type="entry name" value="Diguanylate cyclase domain protein"/>
    <property type="match status" value="1"/>
</dbReference>
<keyword evidence="13" id="KW-1185">Reference proteome</keyword>
<dbReference type="GO" id="GO:1902201">
    <property type="term" value="P:negative regulation of bacterial-type flagellum-dependent cell motility"/>
    <property type="evidence" value="ECO:0007669"/>
    <property type="project" value="TreeGrafter"/>
</dbReference>
<feature type="transmembrane region" description="Helical" evidence="8">
    <location>
        <begin position="265"/>
        <end position="286"/>
    </location>
</feature>
<evidence type="ECO:0000256" key="2">
    <source>
        <dbReference type="ARBA" id="ARBA00012528"/>
    </source>
</evidence>
<keyword evidence="6 8" id="KW-0472">Membrane</keyword>
<name>A0A931MLK2_9SPHN</name>
<dbReference type="Proteomes" id="UP000617634">
    <property type="component" value="Unassembled WGS sequence"/>
</dbReference>
<evidence type="ECO:0000256" key="6">
    <source>
        <dbReference type="ARBA" id="ARBA00023136"/>
    </source>
</evidence>
<dbReference type="InterPro" id="IPR000700">
    <property type="entry name" value="PAS-assoc_C"/>
</dbReference>
<comment type="caution">
    <text evidence="12">The sequence shown here is derived from an EMBL/GenBank/DDBJ whole genome shotgun (WGS) entry which is preliminary data.</text>
</comment>
<dbReference type="EC" id="2.7.7.65" evidence="2"/>
<evidence type="ECO:0000256" key="4">
    <source>
        <dbReference type="ARBA" id="ARBA00022692"/>
    </source>
</evidence>
<dbReference type="RefSeq" id="WP_197165211.1">
    <property type="nucleotide sequence ID" value="NZ_JADZGI010000002.1"/>
</dbReference>
<dbReference type="SUPFAM" id="SSF55785">
    <property type="entry name" value="PYP-like sensor domain (PAS domain)"/>
    <property type="match status" value="1"/>
</dbReference>
<accession>A0A931MLK2</accession>
<dbReference type="CDD" id="cd00130">
    <property type="entry name" value="PAS"/>
    <property type="match status" value="1"/>
</dbReference>
<organism evidence="12 13">
    <name type="scientific">Novosphingobium aureum</name>
    <dbReference type="NCBI Taxonomy" id="2792964"/>
    <lineage>
        <taxon>Bacteria</taxon>
        <taxon>Pseudomonadati</taxon>
        <taxon>Pseudomonadota</taxon>
        <taxon>Alphaproteobacteria</taxon>
        <taxon>Sphingomonadales</taxon>
        <taxon>Sphingomonadaceae</taxon>
        <taxon>Novosphingobium</taxon>
    </lineage>
</organism>
<evidence type="ECO:0000256" key="5">
    <source>
        <dbReference type="ARBA" id="ARBA00022989"/>
    </source>
</evidence>
<dbReference type="InterPro" id="IPR013655">
    <property type="entry name" value="PAS_fold_3"/>
</dbReference>
<dbReference type="PANTHER" id="PTHR45138">
    <property type="entry name" value="REGULATORY COMPONENTS OF SENSORY TRANSDUCTION SYSTEM"/>
    <property type="match status" value="1"/>
</dbReference>
<gene>
    <name evidence="12" type="ORF">I5E68_14450</name>
</gene>